<evidence type="ECO:0000256" key="5">
    <source>
        <dbReference type="ARBA" id="ARBA00022741"/>
    </source>
</evidence>
<keyword evidence="1 8" id="KW-0963">Cytoplasm</keyword>
<evidence type="ECO:0000256" key="3">
    <source>
        <dbReference type="ARBA" id="ARBA00022650"/>
    </source>
</evidence>
<dbReference type="STRING" id="414703.SAMN04488125_12072"/>
<dbReference type="PROSITE" id="PS00902">
    <property type="entry name" value="GLUTAMATE_5_KINASE"/>
    <property type="match status" value="1"/>
</dbReference>
<dbReference type="FunFam" id="3.40.1160.10:FF:000018">
    <property type="entry name" value="Glutamate 5-kinase"/>
    <property type="match status" value="1"/>
</dbReference>
<keyword evidence="3 8" id="KW-0641">Proline biosynthesis</keyword>
<evidence type="ECO:0000259" key="9">
    <source>
        <dbReference type="SMART" id="SM00359"/>
    </source>
</evidence>
<evidence type="ECO:0000256" key="4">
    <source>
        <dbReference type="ARBA" id="ARBA00022679"/>
    </source>
</evidence>
<dbReference type="PROSITE" id="PS50890">
    <property type="entry name" value="PUA"/>
    <property type="match status" value="1"/>
</dbReference>
<dbReference type="GO" id="GO:0005524">
    <property type="term" value="F:ATP binding"/>
    <property type="evidence" value="ECO:0007669"/>
    <property type="project" value="UniProtKB-KW"/>
</dbReference>
<feature type="domain" description="PUA" evidence="9">
    <location>
        <begin position="309"/>
        <end position="387"/>
    </location>
</feature>
<keyword evidence="6 8" id="KW-0418">Kinase</keyword>
<accession>A0A1I4JL99</accession>
<evidence type="ECO:0000256" key="6">
    <source>
        <dbReference type="ARBA" id="ARBA00022777"/>
    </source>
</evidence>
<dbReference type="GO" id="GO:0003723">
    <property type="term" value="F:RNA binding"/>
    <property type="evidence" value="ECO:0007669"/>
    <property type="project" value="InterPro"/>
</dbReference>
<dbReference type="GO" id="GO:0055129">
    <property type="term" value="P:L-proline biosynthetic process"/>
    <property type="evidence" value="ECO:0007669"/>
    <property type="project" value="UniProtKB-UniRule"/>
</dbReference>
<protein>
    <recommendedName>
        <fullName evidence="8">Glutamate 5-kinase</fullName>
        <ecNumber evidence="8">2.7.2.11</ecNumber>
    </recommendedName>
    <alternativeName>
        <fullName evidence="8">Gamma-glutamyl kinase</fullName>
        <shortName evidence="8">GK</shortName>
    </alternativeName>
</protein>
<dbReference type="SUPFAM" id="SSF88697">
    <property type="entry name" value="PUA domain-like"/>
    <property type="match status" value="1"/>
</dbReference>
<feature type="binding site" evidence="8">
    <location>
        <position position="182"/>
    </location>
    <ligand>
        <name>substrate</name>
    </ligand>
</feature>
<dbReference type="EMBL" id="FOSV01000020">
    <property type="protein sequence ID" value="SFL66983.1"/>
    <property type="molecule type" value="Genomic_DNA"/>
</dbReference>
<keyword evidence="4 8" id="KW-0808">Transferase</keyword>
<feature type="binding site" evidence="8">
    <location>
        <position position="83"/>
    </location>
    <ligand>
        <name>substrate</name>
    </ligand>
</feature>
<comment type="function">
    <text evidence="8">Catalyzes the transfer of a phosphate group to glutamate to form L-glutamate 5-phosphate.</text>
</comment>
<dbReference type="InterPro" id="IPR015947">
    <property type="entry name" value="PUA-like_sf"/>
</dbReference>
<dbReference type="HAMAP" id="MF_00456">
    <property type="entry name" value="ProB"/>
    <property type="match status" value="1"/>
</dbReference>
<evidence type="ECO:0000256" key="2">
    <source>
        <dbReference type="ARBA" id="ARBA00022605"/>
    </source>
</evidence>
<comment type="subcellular location">
    <subcellularLocation>
        <location evidence="8">Cytoplasm</location>
    </subcellularLocation>
</comment>
<dbReference type="AlphaFoldDB" id="A0A1I4JL99"/>
<reference evidence="11" key="1">
    <citation type="submission" date="2016-10" db="EMBL/GenBank/DDBJ databases">
        <authorList>
            <person name="Varghese N."/>
            <person name="Submissions S."/>
        </authorList>
    </citation>
    <scope>NUCLEOTIDE SEQUENCE [LARGE SCALE GENOMIC DNA]</scope>
    <source>
        <strain evidence="11">CGMCC 1.6474</strain>
    </source>
</reference>
<organism evidence="10 11">
    <name type="scientific">Methylorubrum salsuginis</name>
    <dbReference type="NCBI Taxonomy" id="414703"/>
    <lineage>
        <taxon>Bacteria</taxon>
        <taxon>Pseudomonadati</taxon>
        <taxon>Pseudomonadota</taxon>
        <taxon>Alphaproteobacteria</taxon>
        <taxon>Hyphomicrobiales</taxon>
        <taxon>Methylobacteriaceae</taxon>
        <taxon>Methylorubrum</taxon>
    </lineage>
</organism>
<dbReference type="Proteomes" id="UP000198804">
    <property type="component" value="Unassembled WGS sequence"/>
</dbReference>
<keyword evidence="5 8" id="KW-0547">Nucleotide-binding</keyword>
<evidence type="ECO:0000313" key="10">
    <source>
        <dbReference type="EMBL" id="SFL66983.1"/>
    </source>
</evidence>
<proteinExistence type="inferred from homology"/>
<feature type="binding site" evidence="8">
    <location>
        <begin position="202"/>
        <end position="203"/>
    </location>
    <ligand>
        <name>ATP</name>
        <dbReference type="ChEBI" id="CHEBI:30616"/>
    </ligand>
</feature>
<dbReference type="InterPro" id="IPR036974">
    <property type="entry name" value="PUA_sf"/>
</dbReference>
<dbReference type="Pfam" id="PF01472">
    <property type="entry name" value="PUA"/>
    <property type="match status" value="1"/>
</dbReference>
<comment type="similarity">
    <text evidence="8">Belongs to the glutamate 5-kinase family.</text>
</comment>
<keyword evidence="2 8" id="KW-0028">Amino-acid biosynthesis</keyword>
<dbReference type="InterPro" id="IPR019797">
    <property type="entry name" value="Glutamate_5-kinase_CS"/>
</dbReference>
<dbReference type="GO" id="GO:0005829">
    <property type="term" value="C:cytosol"/>
    <property type="evidence" value="ECO:0007669"/>
    <property type="project" value="TreeGrafter"/>
</dbReference>
<dbReference type="InterPro" id="IPR001057">
    <property type="entry name" value="Glu/AcGlu_kinase"/>
</dbReference>
<dbReference type="Gene3D" id="3.40.1160.10">
    <property type="entry name" value="Acetylglutamate kinase-like"/>
    <property type="match status" value="1"/>
</dbReference>
<dbReference type="Pfam" id="PF00696">
    <property type="entry name" value="AA_kinase"/>
    <property type="match status" value="1"/>
</dbReference>
<feature type="binding site" evidence="8">
    <location>
        <position position="170"/>
    </location>
    <ligand>
        <name>substrate</name>
    </ligand>
</feature>
<comment type="catalytic activity">
    <reaction evidence="8">
        <text>L-glutamate + ATP = L-glutamyl 5-phosphate + ADP</text>
        <dbReference type="Rhea" id="RHEA:14877"/>
        <dbReference type="ChEBI" id="CHEBI:29985"/>
        <dbReference type="ChEBI" id="CHEBI:30616"/>
        <dbReference type="ChEBI" id="CHEBI:58274"/>
        <dbReference type="ChEBI" id="CHEBI:456216"/>
        <dbReference type="EC" id="2.7.2.11"/>
    </reaction>
</comment>
<dbReference type="EC" id="2.7.2.11" evidence="8"/>
<dbReference type="GO" id="GO:0004349">
    <property type="term" value="F:glutamate 5-kinase activity"/>
    <property type="evidence" value="ECO:0007669"/>
    <property type="project" value="UniProtKB-UniRule"/>
</dbReference>
<dbReference type="InterPro" id="IPR036393">
    <property type="entry name" value="AceGlu_kinase-like_sf"/>
</dbReference>
<dbReference type="InterPro" id="IPR002478">
    <property type="entry name" value="PUA"/>
</dbReference>
<gene>
    <name evidence="8" type="primary">proB</name>
    <name evidence="10" type="ORF">SAMN04488125_12072</name>
</gene>
<dbReference type="CDD" id="cd21157">
    <property type="entry name" value="PUA_G5K"/>
    <property type="match status" value="1"/>
</dbReference>
<evidence type="ECO:0000313" key="11">
    <source>
        <dbReference type="Proteomes" id="UP000198804"/>
    </source>
</evidence>
<dbReference type="InterPro" id="IPR005715">
    <property type="entry name" value="Glu_5kinase/COase_Synthase"/>
</dbReference>
<evidence type="ECO:0000256" key="8">
    <source>
        <dbReference type="HAMAP-Rule" id="MF_00456"/>
    </source>
</evidence>
<feature type="binding site" evidence="8">
    <location>
        <position position="42"/>
    </location>
    <ligand>
        <name>ATP</name>
        <dbReference type="ChEBI" id="CHEBI:30616"/>
    </ligand>
</feature>
<evidence type="ECO:0000256" key="1">
    <source>
        <dbReference type="ARBA" id="ARBA00022490"/>
    </source>
</evidence>
<dbReference type="CDD" id="cd04242">
    <property type="entry name" value="AAK_G5K_ProB"/>
    <property type="match status" value="1"/>
</dbReference>
<dbReference type="SUPFAM" id="SSF53633">
    <property type="entry name" value="Carbamate kinase-like"/>
    <property type="match status" value="1"/>
</dbReference>
<dbReference type="PIRSF" id="PIRSF000729">
    <property type="entry name" value="GK"/>
    <property type="match status" value="1"/>
</dbReference>
<comment type="pathway">
    <text evidence="8">Amino-acid biosynthesis; L-proline biosynthesis; L-glutamate 5-semialdehyde from L-glutamate: step 1/2.</text>
</comment>
<dbReference type="UniPathway" id="UPA00098">
    <property type="reaction ID" value="UER00359"/>
</dbReference>
<dbReference type="InterPro" id="IPR041739">
    <property type="entry name" value="G5K_ProB"/>
</dbReference>
<comment type="caution">
    <text evidence="8">Lacks conserved residue(s) required for the propagation of feature annotation.</text>
</comment>
<name>A0A1I4JL99_9HYPH</name>
<dbReference type="PANTHER" id="PTHR43654:SF1">
    <property type="entry name" value="ISOPENTENYL PHOSPHATE KINASE"/>
    <property type="match status" value="1"/>
</dbReference>
<keyword evidence="7 8" id="KW-0067">ATP-binding</keyword>
<dbReference type="PRINTS" id="PR00474">
    <property type="entry name" value="GLU5KINASE"/>
</dbReference>
<keyword evidence="11" id="KW-1185">Reference proteome</keyword>
<sequence length="401" mass="42395">MRLARLVKAARLGHRDGLRRSLPAMTVLQPPALEEFRRVVVKVGSALLVDSARGRLRHAWLAALAEDIADLHARGVDVLVVSSGAIALGRTVLGLPPGPLRLEESQASAAVGQIALARHWTEVLGHHGIVAGQVLVTPKDTEERRRYLNARATVQKLLEVRAVPVVNENDTVATIEIRYGDNDRLAARVATMIGADVLVLFSDIDGLYTAPPHTDPDARHLPVVERVTPEIEAMAGGPASEFSRGGMRTKVEAAKIAASGGTHMVIADGRRKNPLRTIREGGRCTWFLSGSTPTAARKTWIAGALEPSGTLVVDAGAAQALQGGASLLPVGVTAVEGRFAKGDAVLIRGPEGRVLGRGLVNYDSAEAAAIIGRSSRDIAANAAQPGRTEMIHRDDLAMVGT</sequence>
<dbReference type="InterPro" id="IPR011529">
    <property type="entry name" value="Glu_5kinase"/>
</dbReference>
<evidence type="ECO:0000256" key="7">
    <source>
        <dbReference type="ARBA" id="ARBA00022840"/>
    </source>
</evidence>
<dbReference type="SMART" id="SM00359">
    <property type="entry name" value="PUA"/>
    <property type="match status" value="1"/>
</dbReference>
<dbReference type="InterPro" id="IPR001048">
    <property type="entry name" value="Asp/Glu/Uridylate_kinase"/>
</dbReference>
<dbReference type="PANTHER" id="PTHR43654">
    <property type="entry name" value="GLUTAMATE 5-KINASE"/>
    <property type="match status" value="1"/>
</dbReference>
<dbReference type="Gene3D" id="2.30.130.10">
    <property type="entry name" value="PUA domain"/>
    <property type="match status" value="1"/>
</dbReference>
<dbReference type="NCBIfam" id="TIGR01027">
    <property type="entry name" value="proB"/>
    <property type="match status" value="1"/>
</dbReference>